<accession>X1S943</accession>
<protein>
    <submittedName>
        <fullName evidence="1">Uncharacterized protein</fullName>
    </submittedName>
</protein>
<proteinExistence type="predicted"/>
<reference evidence="1" key="1">
    <citation type="journal article" date="2014" name="Front. Microbiol.">
        <title>High frequency of phylogenetically diverse reductive dehalogenase-homologous genes in deep subseafloor sedimentary metagenomes.</title>
        <authorList>
            <person name="Kawai M."/>
            <person name="Futagami T."/>
            <person name="Toyoda A."/>
            <person name="Takaki Y."/>
            <person name="Nishi S."/>
            <person name="Hori S."/>
            <person name="Arai W."/>
            <person name="Tsubouchi T."/>
            <person name="Morono Y."/>
            <person name="Uchiyama I."/>
            <person name="Ito T."/>
            <person name="Fujiyama A."/>
            <person name="Inagaki F."/>
            <person name="Takami H."/>
        </authorList>
    </citation>
    <scope>NUCLEOTIDE SEQUENCE</scope>
    <source>
        <strain evidence="1">Expedition CK06-06</strain>
    </source>
</reference>
<feature type="non-terminal residue" evidence="1">
    <location>
        <position position="1"/>
    </location>
</feature>
<comment type="caution">
    <text evidence="1">The sequence shown here is derived from an EMBL/GenBank/DDBJ whole genome shotgun (WGS) entry which is preliminary data.</text>
</comment>
<dbReference type="AlphaFoldDB" id="X1S943"/>
<organism evidence="1">
    <name type="scientific">marine sediment metagenome</name>
    <dbReference type="NCBI Taxonomy" id="412755"/>
    <lineage>
        <taxon>unclassified sequences</taxon>
        <taxon>metagenomes</taxon>
        <taxon>ecological metagenomes</taxon>
    </lineage>
</organism>
<dbReference type="EMBL" id="BARW01021545">
    <property type="protein sequence ID" value="GAI89453.1"/>
    <property type="molecule type" value="Genomic_DNA"/>
</dbReference>
<gene>
    <name evidence="1" type="ORF">S12H4_36168</name>
</gene>
<sequence>YISYKGYCISSDNNVLQQLHICLPGLRIKLKDYNYEYMIIINRIDINYFL</sequence>
<evidence type="ECO:0000313" key="1">
    <source>
        <dbReference type="EMBL" id="GAI89453.1"/>
    </source>
</evidence>
<name>X1S943_9ZZZZ</name>